<dbReference type="GO" id="GO:0009252">
    <property type="term" value="P:peptidoglycan biosynthetic process"/>
    <property type="evidence" value="ECO:0007669"/>
    <property type="project" value="UniProtKB-UniRule"/>
</dbReference>
<comment type="subcellular location">
    <subcellularLocation>
        <location evidence="3">Cytoplasm</location>
    </subcellularLocation>
</comment>
<evidence type="ECO:0000256" key="2">
    <source>
        <dbReference type="ARBA" id="ARBA00022884"/>
    </source>
</evidence>
<evidence type="ECO:0000313" key="5">
    <source>
        <dbReference type="Proteomes" id="UP000229559"/>
    </source>
</evidence>
<keyword evidence="3" id="KW-0133">Cell shape</keyword>
<comment type="similarity">
    <text evidence="3">Belongs to the KhpA RNA-binding protein family.</text>
</comment>
<dbReference type="Pfam" id="PF13083">
    <property type="entry name" value="KH_KhpA-B"/>
    <property type="match status" value="1"/>
</dbReference>
<evidence type="ECO:0000313" key="4">
    <source>
        <dbReference type="EMBL" id="PIU33210.1"/>
    </source>
</evidence>
<dbReference type="EMBL" id="PEXA01000040">
    <property type="protein sequence ID" value="PIU33210.1"/>
    <property type="molecule type" value="Genomic_DNA"/>
</dbReference>
<organism evidence="4 5">
    <name type="scientific">Candidatus Shapirobacteria bacterium CG07_land_8_20_14_0_80_39_12</name>
    <dbReference type="NCBI Taxonomy" id="1974480"/>
    <lineage>
        <taxon>Bacteria</taxon>
        <taxon>Candidatus Shapironibacteriota</taxon>
    </lineage>
</organism>
<dbReference type="AlphaFoldDB" id="A0A2M6YQ37"/>
<dbReference type="GO" id="GO:0005737">
    <property type="term" value="C:cytoplasm"/>
    <property type="evidence" value="ECO:0007669"/>
    <property type="project" value="UniProtKB-SubCell"/>
</dbReference>
<dbReference type="HAMAP" id="MF_00088">
    <property type="entry name" value="KhpA"/>
    <property type="match status" value="1"/>
</dbReference>
<dbReference type="Gene3D" id="3.30.300.20">
    <property type="match status" value="1"/>
</dbReference>
<comment type="subunit">
    <text evidence="3">Forms a complex with KhpB.</text>
</comment>
<accession>A0A2M6YQ37</accession>
<dbReference type="GO" id="GO:0003723">
    <property type="term" value="F:RNA binding"/>
    <property type="evidence" value="ECO:0007669"/>
    <property type="project" value="UniProtKB-UniRule"/>
</dbReference>
<dbReference type="PANTHER" id="PTHR34654:SF1">
    <property type="entry name" value="RNA-BINDING PROTEIN KHPA"/>
    <property type="match status" value="1"/>
</dbReference>
<keyword evidence="3" id="KW-0961">Cell wall biogenesis/degradation</keyword>
<keyword evidence="3" id="KW-0143">Chaperone</keyword>
<comment type="caution">
    <text evidence="4">The sequence shown here is derived from an EMBL/GenBank/DDBJ whole genome shotgun (WGS) entry which is preliminary data.</text>
</comment>
<name>A0A2M6YQ37_9BACT</name>
<dbReference type="InterPro" id="IPR009019">
    <property type="entry name" value="KH_sf_prok-type"/>
</dbReference>
<dbReference type="GO" id="GO:0008360">
    <property type="term" value="P:regulation of cell shape"/>
    <property type="evidence" value="ECO:0007669"/>
    <property type="project" value="UniProtKB-KW"/>
</dbReference>
<dbReference type="Proteomes" id="UP000229559">
    <property type="component" value="Unassembled WGS sequence"/>
</dbReference>
<dbReference type="GO" id="GO:0071555">
    <property type="term" value="P:cell wall organization"/>
    <property type="evidence" value="ECO:0007669"/>
    <property type="project" value="UniProtKB-KW"/>
</dbReference>
<evidence type="ECO:0000256" key="1">
    <source>
        <dbReference type="ARBA" id="ARBA00022490"/>
    </source>
</evidence>
<proteinExistence type="inferred from homology"/>
<reference evidence="5" key="1">
    <citation type="submission" date="2017-09" db="EMBL/GenBank/DDBJ databases">
        <title>Depth-based differentiation of microbial function through sediment-hosted aquifers and enrichment of novel symbionts in the deep terrestrial subsurface.</title>
        <authorList>
            <person name="Probst A.J."/>
            <person name="Ladd B."/>
            <person name="Jarett J.K."/>
            <person name="Geller-Mcgrath D.E."/>
            <person name="Sieber C.M.K."/>
            <person name="Emerson J.B."/>
            <person name="Anantharaman K."/>
            <person name="Thomas B.C."/>
            <person name="Malmstrom R."/>
            <person name="Stieglmeier M."/>
            <person name="Klingl A."/>
            <person name="Woyke T."/>
            <person name="Ryan C.M."/>
            <person name="Banfield J.F."/>
        </authorList>
    </citation>
    <scope>NUCLEOTIDE SEQUENCE [LARGE SCALE GENOMIC DNA]</scope>
</reference>
<dbReference type="CDD" id="cd22533">
    <property type="entry name" value="KH-II_YlqC-like"/>
    <property type="match status" value="1"/>
</dbReference>
<gene>
    <name evidence="3" type="primary">khpA</name>
    <name evidence="4" type="ORF">COT04_01270</name>
</gene>
<evidence type="ECO:0000256" key="3">
    <source>
        <dbReference type="HAMAP-Rule" id="MF_00088"/>
    </source>
</evidence>
<sequence>MKKLLEFLLKAIVDHPDDVVVEEKEEEGQLNLNLQANPEDIKIIIGKNGRTIKALRELLKMRAIKEKRKVNLNLNQ</sequence>
<dbReference type="InterPro" id="IPR015946">
    <property type="entry name" value="KH_dom-like_a/b"/>
</dbReference>
<protein>
    <recommendedName>
        <fullName evidence="3">RNA-binding protein KhpA</fullName>
    </recommendedName>
    <alternativeName>
        <fullName evidence="3">KH-domain protein A</fullName>
    </alternativeName>
</protein>
<dbReference type="SUPFAM" id="SSF54814">
    <property type="entry name" value="Prokaryotic type KH domain (KH-domain type II)"/>
    <property type="match status" value="1"/>
</dbReference>
<keyword evidence="1 3" id="KW-0963">Cytoplasm</keyword>
<dbReference type="InterPro" id="IPR020627">
    <property type="entry name" value="KhpA"/>
</dbReference>
<comment type="function">
    <text evidence="3">A probable RNA chaperone. Forms a complex with KhpB which binds to cellular RNA and controls its expression. Plays a role in peptidoglycan (PG) homeostasis and cell length regulation.</text>
</comment>
<dbReference type="PROSITE" id="PS50084">
    <property type="entry name" value="KH_TYPE_1"/>
    <property type="match status" value="1"/>
</dbReference>
<keyword evidence="2 3" id="KW-0694">RNA-binding</keyword>
<dbReference type="PANTHER" id="PTHR34654">
    <property type="entry name" value="UPF0109 PROTEIN SCO5592"/>
    <property type="match status" value="1"/>
</dbReference>